<dbReference type="HOGENOM" id="CLU_004184_3_5_1"/>
<reference evidence="2 3" key="1">
    <citation type="journal article" date="2011" name="Genome Biol.">
        <title>Comparative genome sequence analysis underscores mycoparasitism as the ancestral life style of Trichoderma.</title>
        <authorList>
            <person name="Kubicek C.P."/>
            <person name="Herrera-Estrella A."/>
            <person name="Seidl-Seiboth V."/>
            <person name="Martinez D.A."/>
            <person name="Druzhinina I.S."/>
            <person name="Thon M."/>
            <person name="Zeilinger S."/>
            <person name="Casas-Flores S."/>
            <person name="Horwitz B.A."/>
            <person name="Mukherjee P.K."/>
            <person name="Mukherjee M."/>
            <person name="Kredics L."/>
            <person name="Alcaraz L.D."/>
            <person name="Aerts A."/>
            <person name="Antal Z."/>
            <person name="Atanasova L."/>
            <person name="Cervantes-Badillo M.G."/>
            <person name="Challacombe J."/>
            <person name="Chertkov O."/>
            <person name="McCluskey K."/>
            <person name="Coulpier F."/>
            <person name="Deshpande N."/>
            <person name="von Doehren H."/>
            <person name="Ebbole D.J."/>
            <person name="Esquivel-Naranjo E.U."/>
            <person name="Fekete E."/>
            <person name="Flipphi M."/>
            <person name="Glaser F."/>
            <person name="Gomez-Rodriguez E.Y."/>
            <person name="Gruber S."/>
            <person name="Han C."/>
            <person name="Henrissat B."/>
            <person name="Hermosa R."/>
            <person name="Hernandez-Onate M."/>
            <person name="Karaffa L."/>
            <person name="Kosti I."/>
            <person name="Le Crom S."/>
            <person name="Lindquist E."/>
            <person name="Lucas S."/>
            <person name="Luebeck M."/>
            <person name="Luebeck P.S."/>
            <person name="Margeot A."/>
            <person name="Metz B."/>
            <person name="Misra M."/>
            <person name="Nevalainen H."/>
            <person name="Omann M."/>
            <person name="Packer N."/>
            <person name="Perrone G."/>
            <person name="Uresti-Rivera E.E."/>
            <person name="Salamov A."/>
            <person name="Schmoll M."/>
            <person name="Seiboth B."/>
            <person name="Shapiro H."/>
            <person name="Sukno S."/>
            <person name="Tamayo-Ramos J.A."/>
            <person name="Tisch D."/>
            <person name="Wiest A."/>
            <person name="Wilkinson H.H."/>
            <person name="Zhang M."/>
            <person name="Coutinho P.M."/>
            <person name="Kenerley C.M."/>
            <person name="Monte E."/>
            <person name="Baker S.E."/>
            <person name="Grigoriev I.V."/>
        </authorList>
    </citation>
    <scope>NUCLEOTIDE SEQUENCE [LARGE SCALE GENOMIC DNA]</scope>
    <source>
        <strain evidence="3">ATCC 20476 / IMI 206040</strain>
    </source>
</reference>
<gene>
    <name evidence="2" type="ORF">TRIATDRAFT_31940</name>
</gene>
<accession>G9P904</accession>
<dbReference type="InterPro" id="IPR055530">
    <property type="entry name" value="DUF7104"/>
</dbReference>
<dbReference type="OrthoDB" id="194358at2759"/>
<dbReference type="PANTHER" id="PTHR24148">
    <property type="entry name" value="ANKYRIN REPEAT DOMAIN-CONTAINING PROTEIN 39 HOMOLOG-RELATED"/>
    <property type="match status" value="1"/>
</dbReference>
<organism evidence="2 3">
    <name type="scientific">Hypocrea atroviridis (strain ATCC 20476 / IMI 206040)</name>
    <name type="common">Trichoderma atroviride</name>
    <dbReference type="NCBI Taxonomy" id="452589"/>
    <lineage>
        <taxon>Eukaryota</taxon>
        <taxon>Fungi</taxon>
        <taxon>Dikarya</taxon>
        <taxon>Ascomycota</taxon>
        <taxon>Pezizomycotina</taxon>
        <taxon>Sordariomycetes</taxon>
        <taxon>Hypocreomycetidae</taxon>
        <taxon>Hypocreales</taxon>
        <taxon>Hypocreaceae</taxon>
        <taxon>Trichoderma</taxon>
    </lineage>
</organism>
<evidence type="ECO:0000313" key="2">
    <source>
        <dbReference type="EMBL" id="EHK41032.1"/>
    </source>
</evidence>
<dbReference type="Proteomes" id="UP000005426">
    <property type="component" value="Unassembled WGS sequence"/>
</dbReference>
<comment type="caution">
    <text evidence="2">The sequence shown here is derived from an EMBL/GenBank/DDBJ whole genome shotgun (WGS) entry which is preliminary data.</text>
</comment>
<keyword evidence="3" id="KW-1185">Reference proteome</keyword>
<protein>
    <recommendedName>
        <fullName evidence="1">Heterokaryon incompatibility domain-containing protein</fullName>
    </recommendedName>
</protein>
<evidence type="ECO:0000313" key="3">
    <source>
        <dbReference type="Proteomes" id="UP000005426"/>
    </source>
</evidence>
<feature type="domain" description="Heterokaryon incompatibility" evidence="1">
    <location>
        <begin position="48"/>
        <end position="209"/>
    </location>
</feature>
<dbReference type="EMBL" id="ABDG02000027">
    <property type="protein sequence ID" value="EHK41032.1"/>
    <property type="molecule type" value="Genomic_DNA"/>
</dbReference>
<dbReference type="PANTHER" id="PTHR24148:SF78">
    <property type="entry name" value="HETEROKARYON INCOMPATIBILITY DOMAIN-CONTAINING PROTEIN"/>
    <property type="match status" value="1"/>
</dbReference>
<dbReference type="AlphaFoldDB" id="G9P904"/>
<dbReference type="STRING" id="452589.G9P904"/>
<dbReference type="eggNOG" id="ENOG502SUZ5">
    <property type="taxonomic scope" value="Eukaryota"/>
</dbReference>
<dbReference type="InterPro" id="IPR010730">
    <property type="entry name" value="HET"/>
</dbReference>
<dbReference type="Pfam" id="PF06985">
    <property type="entry name" value="HET"/>
    <property type="match status" value="1"/>
</dbReference>
<dbReference type="Pfam" id="PF23397">
    <property type="entry name" value="DUF7104"/>
    <property type="match status" value="2"/>
</dbReference>
<proteinExistence type="predicted"/>
<name>G9P904_HYPAI</name>
<sequence>MDSYQHDPLDLGRPAIRLVRLFPGFDPDPITCELFQGFLHQEDEIIPYEALSYTWGSAEAPKQIIVNGKILTVTKNLHQALQQLRDKFQDRILWIDAICIDQDNERERGHQVQQMGEIYKQADRVLFYLGESNLEVDAFMDTLNMMGKLSLNHSCRKWRSDDDRWEVVWTSAVQALLGNPSPRQIASLQQGYRYLLERAWFRRVWILQEAANARAGLVLCGSKTAKPWLLQVVQKPLGIAPDDHCKAVLDVMPGPWRTSSWWNRNQDLYTLLSRFGGSQATEPRDLIYALRGMSSDAKDAPGLYPDYTKSEWQLVRDAILFLYPLQNEDLAALKLPTTIHELVSKLGELGHRMYCKMFEGIARENLDLYSPSAISTRLLLAKLQSDRIGDAAALFRLGLSKKSLQTEHLIAAAENIHGVKPLEIVLGLVGHEFEITEEVLVPAARNNDYGDKMMELLLHHPSCQRHITQDVVVAAEDNAWCGHEILKIVAKYQNSRCQ</sequence>
<dbReference type="InterPro" id="IPR052895">
    <property type="entry name" value="HetReg/Transcr_Mod"/>
</dbReference>
<evidence type="ECO:0000259" key="1">
    <source>
        <dbReference type="Pfam" id="PF06985"/>
    </source>
</evidence>